<comment type="caution">
    <text evidence="5">The sequence shown here is derived from an EMBL/GenBank/DDBJ whole genome shotgun (WGS) entry which is preliminary data.</text>
</comment>
<reference evidence="5 6" key="1">
    <citation type="submission" date="2020-08" db="EMBL/GenBank/DDBJ databases">
        <title>Genomic Encyclopedia of Type Strains, Phase IV (KMG-IV): sequencing the most valuable type-strain genomes for metagenomic binning, comparative biology and taxonomic classification.</title>
        <authorList>
            <person name="Goeker M."/>
        </authorList>
    </citation>
    <scope>NUCLEOTIDE SEQUENCE [LARGE SCALE GENOMIC DNA]</scope>
    <source>
        <strain evidence="5 6">DSM 106146</strain>
    </source>
</reference>
<dbReference type="Pfam" id="PF00702">
    <property type="entry name" value="Hydrolase"/>
    <property type="match status" value="1"/>
</dbReference>
<dbReference type="AlphaFoldDB" id="A0A7W8M4D6"/>
<dbReference type="PRINTS" id="PR00413">
    <property type="entry name" value="HADHALOGNASE"/>
</dbReference>
<evidence type="ECO:0000313" key="5">
    <source>
        <dbReference type="EMBL" id="MBB5263497.1"/>
    </source>
</evidence>
<keyword evidence="3 5" id="KW-0378">Hydrolase</keyword>
<dbReference type="InterPro" id="IPR006439">
    <property type="entry name" value="HAD-SF_hydro_IA"/>
</dbReference>
<dbReference type="InterPro" id="IPR023214">
    <property type="entry name" value="HAD_sf"/>
</dbReference>
<dbReference type="Proteomes" id="UP000543642">
    <property type="component" value="Unassembled WGS sequence"/>
</dbReference>
<dbReference type="GO" id="GO:0044281">
    <property type="term" value="P:small molecule metabolic process"/>
    <property type="evidence" value="ECO:0007669"/>
    <property type="project" value="UniProtKB-ARBA"/>
</dbReference>
<dbReference type="GO" id="GO:0016791">
    <property type="term" value="F:phosphatase activity"/>
    <property type="evidence" value="ECO:0007669"/>
    <property type="project" value="TreeGrafter"/>
</dbReference>
<evidence type="ECO:0000256" key="1">
    <source>
        <dbReference type="ARBA" id="ARBA00001946"/>
    </source>
</evidence>
<sequence length="253" mass="28616">MKIYKNCIFDLYGTLVDIHTDEGQSLVWEKLALFYGYYGAHYSPLELKGAYERMSRQDAASHAVEGMVERNIGHEAFPEIQIEKVFAGLFRMKGVEADPELSVLAGQFFRVLSTEYVRLYDGAAGLLKNLRDRGRKVILLSNAQRIFTEYEMKALGIWDLFDRIFISSDYGVKKPDIRFYKKMMEVCRIAPEESIMVGNDGICDIHGAKAAGLSTLYLRSNLSPKEDIPDADWVVDPLDMGTVQCILLEGTSD</sequence>
<evidence type="ECO:0000256" key="4">
    <source>
        <dbReference type="ARBA" id="ARBA00022842"/>
    </source>
</evidence>
<dbReference type="SFLD" id="SFLDG01129">
    <property type="entry name" value="C1.5:_HAD__Beta-PGM__Phosphata"/>
    <property type="match status" value="1"/>
</dbReference>
<dbReference type="PANTHER" id="PTHR46470:SF2">
    <property type="entry name" value="GLYCERALDEHYDE 3-PHOSPHATE PHOSPHATASE"/>
    <property type="match status" value="1"/>
</dbReference>
<proteinExistence type="predicted"/>
<dbReference type="GO" id="GO:0046872">
    <property type="term" value="F:metal ion binding"/>
    <property type="evidence" value="ECO:0007669"/>
    <property type="project" value="UniProtKB-KW"/>
</dbReference>
<protein>
    <submittedName>
        <fullName evidence="5">Putative hydrolase of the HAD superfamily</fullName>
    </submittedName>
</protein>
<dbReference type="InterPro" id="IPR036412">
    <property type="entry name" value="HAD-like_sf"/>
</dbReference>
<organism evidence="5 6">
    <name type="scientific">Catenibacillus scindens</name>
    <dbReference type="NCBI Taxonomy" id="673271"/>
    <lineage>
        <taxon>Bacteria</taxon>
        <taxon>Bacillati</taxon>
        <taxon>Bacillota</taxon>
        <taxon>Clostridia</taxon>
        <taxon>Lachnospirales</taxon>
        <taxon>Lachnospiraceae</taxon>
        <taxon>Catenibacillus</taxon>
    </lineage>
</organism>
<name>A0A7W8M4D6_9FIRM</name>
<dbReference type="PANTHER" id="PTHR46470">
    <property type="entry name" value="N-ACYLNEURAMINATE-9-PHOSPHATASE"/>
    <property type="match status" value="1"/>
</dbReference>
<dbReference type="SFLD" id="SFLDS00003">
    <property type="entry name" value="Haloacid_Dehalogenase"/>
    <property type="match status" value="1"/>
</dbReference>
<dbReference type="Gene3D" id="3.40.50.1000">
    <property type="entry name" value="HAD superfamily/HAD-like"/>
    <property type="match status" value="1"/>
</dbReference>
<dbReference type="InterPro" id="IPR023198">
    <property type="entry name" value="PGP-like_dom2"/>
</dbReference>
<evidence type="ECO:0000256" key="2">
    <source>
        <dbReference type="ARBA" id="ARBA00022723"/>
    </source>
</evidence>
<dbReference type="InterPro" id="IPR051400">
    <property type="entry name" value="HAD-like_hydrolase"/>
</dbReference>
<dbReference type="EMBL" id="JACHFW010000002">
    <property type="protein sequence ID" value="MBB5263497.1"/>
    <property type="molecule type" value="Genomic_DNA"/>
</dbReference>
<accession>A0A7W8M4D6</accession>
<keyword evidence="2" id="KW-0479">Metal-binding</keyword>
<keyword evidence="6" id="KW-1185">Reference proteome</keyword>
<evidence type="ECO:0000313" key="6">
    <source>
        <dbReference type="Proteomes" id="UP000543642"/>
    </source>
</evidence>
<comment type="cofactor">
    <cofactor evidence="1">
        <name>Mg(2+)</name>
        <dbReference type="ChEBI" id="CHEBI:18420"/>
    </cofactor>
</comment>
<dbReference type="NCBIfam" id="TIGR01549">
    <property type="entry name" value="HAD-SF-IA-v1"/>
    <property type="match status" value="1"/>
</dbReference>
<dbReference type="NCBIfam" id="TIGR01509">
    <property type="entry name" value="HAD-SF-IA-v3"/>
    <property type="match status" value="1"/>
</dbReference>
<dbReference type="RefSeq" id="WP_183771346.1">
    <property type="nucleotide sequence ID" value="NZ_JACHFW010000002.1"/>
</dbReference>
<dbReference type="SUPFAM" id="SSF56784">
    <property type="entry name" value="HAD-like"/>
    <property type="match status" value="1"/>
</dbReference>
<evidence type="ECO:0000256" key="3">
    <source>
        <dbReference type="ARBA" id="ARBA00022801"/>
    </source>
</evidence>
<dbReference type="Gene3D" id="1.10.150.240">
    <property type="entry name" value="Putative phosphatase, domain 2"/>
    <property type="match status" value="1"/>
</dbReference>
<gene>
    <name evidence="5" type="ORF">HNP82_000595</name>
</gene>
<keyword evidence="4" id="KW-0460">Magnesium</keyword>